<dbReference type="PANTHER" id="PTHR22945">
    <property type="entry name" value="SERPENTINE RECEPTOR, CLASS D DELTA"/>
    <property type="match status" value="1"/>
</dbReference>
<dbReference type="InterPro" id="IPR019421">
    <property type="entry name" value="7TM_GPCR_serpentine_rcpt_Srd"/>
</dbReference>
<keyword evidence="7" id="KW-1185">Reference proteome</keyword>
<comment type="similarity">
    <text evidence="2">Belongs to the nematode receptor-like protein srd family.</text>
</comment>
<name>E3MJL3_CAERE</name>
<dbReference type="OMA" id="TEIRENY"/>
<comment type="subcellular location">
    <subcellularLocation>
        <location evidence="1">Membrane</location>
        <topology evidence="1">Multi-pass membrane protein</topology>
    </subcellularLocation>
</comment>
<dbReference type="HOGENOM" id="CLU_057924_2_0_1"/>
<evidence type="ECO:0000256" key="5">
    <source>
        <dbReference type="ARBA" id="ARBA00023136"/>
    </source>
</evidence>
<dbReference type="FunCoup" id="E3MJL3">
    <property type="interactions" value="8"/>
</dbReference>
<organism evidence="7">
    <name type="scientific">Caenorhabditis remanei</name>
    <name type="common">Caenorhabditis vulgaris</name>
    <dbReference type="NCBI Taxonomy" id="31234"/>
    <lineage>
        <taxon>Eukaryota</taxon>
        <taxon>Metazoa</taxon>
        <taxon>Ecdysozoa</taxon>
        <taxon>Nematoda</taxon>
        <taxon>Chromadorea</taxon>
        <taxon>Rhabditida</taxon>
        <taxon>Rhabditina</taxon>
        <taxon>Rhabditomorpha</taxon>
        <taxon>Rhabditoidea</taxon>
        <taxon>Rhabditidae</taxon>
        <taxon>Peloderinae</taxon>
        <taxon>Caenorhabditis</taxon>
    </lineage>
</organism>
<proteinExistence type="inferred from homology"/>
<protein>
    <submittedName>
        <fullName evidence="6">Uncharacterized protein</fullName>
    </submittedName>
</protein>
<gene>
    <name evidence="6" type="ORF">CRE_19233</name>
</gene>
<dbReference type="InterPro" id="IPR050920">
    <property type="entry name" value="Nematode_rcpt-like_delta"/>
</dbReference>
<sequence length="319" mass="36418">MYRIVFSFLNPILFVLALLFQPLLIYTIIRHSPSNLKSLKAVLLNTSCFQLLHATTAFLTQFRQVSNLSPVQIWSYGPIRHLEAHYCYIVYHILQTSAMVSSLSAFFTIYMKYHASRYIVSNNKPINIVKIILGSIILASVTCEVILIFIQSLPAEIREQYKLINQNTTEHSHIGIVDSSVAPSLINMVIINGLVFMLPVLAYFLRRKVIAIIAPSIDGVSAAKGSQSRTFLNGLTIQVLMPFLLYVPVFFCQQFTFFTKNELLFQQYCIFVCPAMSTVVDPLIALYFVKPYRKQVKIWLNMERKEMPINQSPSVFIVV</sequence>
<dbReference type="GO" id="GO:0016020">
    <property type="term" value="C:membrane"/>
    <property type="evidence" value="ECO:0007669"/>
    <property type="project" value="UniProtKB-SubCell"/>
</dbReference>
<accession>E3MJL3</accession>
<dbReference type="PANTHER" id="PTHR22945:SF51">
    <property type="entry name" value="SERPENTINE RECEPTOR, CLASS D (DELTA)-RELATED"/>
    <property type="match status" value="1"/>
</dbReference>
<keyword evidence="3" id="KW-0812">Transmembrane</keyword>
<keyword evidence="5" id="KW-0472">Membrane</keyword>
<dbReference type="OrthoDB" id="5830766at2759"/>
<evidence type="ECO:0000256" key="1">
    <source>
        <dbReference type="ARBA" id="ARBA00004141"/>
    </source>
</evidence>
<dbReference type="Pfam" id="PF10317">
    <property type="entry name" value="7TM_GPCR_Srd"/>
    <property type="match status" value="1"/>
</dbReference>
<evidence type="ECO:0000256" key="3">
    <source>
        <dbReference type="ARBA" id="ARBA00022692"/>
    </source>
</evidence>
<evidence type="ECO:0000313" key="7">
    <source>
        <dbReference type="Proteomes" id="UP000008281"/>
    </source>
</evidence>
<dbReference type="AlphaFoldDB" id="E3MJL3"/>
<evidence type="ECO:0000256" key="4">
    <source>
        <dbReference type="ARBA" id="ARBA00022989"/>
    </source>
</evidence>
<dbReference type="eggNOG" id="ENOG502RT62">
    <property type="taxonomic scope" value="Eukaryota"/>
</dbReference>
<dbReference type="Proteomes" id="UP000008281">
    <property type="component" value="Unassembled WGS sequence"/>
</dbReference>
<dbReference type="SUPFAM" id="SSF81321">
    <property type="entry name" value="Family A G protein-coupled receptor-like"/>
    <property type="match status" value="1"/>
</dbReference>
<reference evidence="6" key="1">
    <citation type="submission" date="2007-07" db="EMBL/GenBank/DDBJ databases">
        <title>PCAP assembly of the Caenorhabditis remanei genome.</title>
        <authorList>
            <consortium name="The Caenorhabditis remanei Sequencing Consortium"/>
            <person name="Wilson R.K."/>
        </authorList>
    </citation>
    <scope>NUCLEOTIDE SEQUENCE [LARGE SCALE GENOMIC DNA]</scope>
    <source>
        <strain evidence="6">PB4641</strain>
    </source>
</reference>
<dbReference type="Gene3D" id="1.20.1070.10">
    <property type="entry name" value="Rhodopsin 7-helix transmembrane proteins"/>
    <property type="match status" value="1"/>
</dbReference>
<evidence type="ECO:0000256" key="2">
    <source>
        <dbReference type="ARBA" id="ARBA00009166"/>
    </source>
</evidence>
<evidence type="ECO:0000313" key="6">
    <source>
        <dbReference type="EMBL" id="EFP03690.1"/>
    </source>
</evidence>
<dbReference type="EMBL" id="DS268450">
    <property type="protein sequence ID" value="EFP03690.1"/>
    <property type="molecule type" value="Genomic_DNA"/>
</dbReference>
<keyword evidence="4" id="KW-1133">Transmembrane helix</keyword>